<dbReference type="SUPFAM" id="SSF51011">
    <property type="entry name" value="Glycosyl hydrolase domain"/>
    <property type="match status" value="1"/>
</dbReference>
<evidence type="ECO:0000313" key="4">
    <source>
        <dbReference type="Proteomes" id="UP001596406"/>
    </source>
</evidence>
<sequence>MHHPGPPRFVSVGESVELAPRTPNPDASYRWSVADAPDASAFETGDALSVGAPAGSPPPDAREDEPGPVVHFHPDVAGTYTVTLDAPDDTHELTVRAFPDERRAAQFSVAAADLPVEESELNDTPISVSGPFNNHLLATERPRRVGDDYVLDVRLPPGEYTAAFSVNDDLAEGVRTGVEVDGPGRPRLRLDASVAGDEAVVTATPKAAPDSEFSDADLPVEFHLDGRDDLGEEDVRIDGRELRVPVEALPDRARIHAVTAGERRSIGDTVTLDVADAGGDAVSVARPNDPPEWAESPTVYEIFVRSFAGETLPTTFAEIERRVEYLESLSVDCLWLTPVLASPTTHGYHITDYFATASDLGSREAFESLVDRCHEAGIEVVFDLVINHTSRDHPAFQLHSAGVEAYADHFRRVDADRNVVDVGWADVGGEGEEIPEYYFNWQRIPNLNYDSLSVRRWMLDVVDEWAGVVDGFRCDVAWGVSHAFWKEVRDRVPDDFLLLDETIPRDPDYHEGEFQMHYDTTLYETLRDVGLGEEPADAVLDALDDATWAGFPDAAVHLRYVENHDEDRYLDECDEASLRAAAAATFTVPGAPMIYYGQERGVPEQRGPMRWYDGDADLTAFHRALSSLRAETPTLREGRVEPLEYEVTAGDEGAEADDVTAYAREDENGRYVVVLNFAADPATVSLGEPVEPTDLLSGEAVVAGEELRVADAVVLRAA</sequence>
<dbReference type="GO" id="GO:0016787">
    <property type="term" value="F:hydrolase activity"/>
    <property type="evidence" value="ECO:0007669"/>
    <property type="project" value="UniProtKB-KW"/>
</dbReference>
<dbReference type="CDD" id="cd11313">
    <property type="entry name" value="AmyAc_arch_bac_AmyA"/>
    <property type="match status" value="1"/>
</dbReference>
<dbReference type="InterPro" id="IPR013739">
    <property type="entry name" value="Beta_galactosidase_C"/>
</dbReference>
<dbReference type="Proteomes" id="UP001596406">
    <property type="component" value="Unassembled WGS sequence"/>
</dbReference>
<protein>
    <submittedName>
        <fullName evidence="3">Alpha-amylase family glycosyl hydrolase</fullName>
    </submittedName>
</protein>
<organism evidence="3 4">
    <name type="scientific">Halomarina ordinaria</name>
    <dbReference type="NCBI Taxonomy" id="3033939"/>
    <lineage>
        <taxon>Archaea</taxon>
        <taxon>Methanobacteriati</taxon>
        <taxon>Methanobacteriota</taxon>
        <taxon>Stenosarchaea group</taxon>
        <taxon>Halobacteria</taxon>
        <taxon>Halobacteriales</taxon>
        <taxon>Natronomonadaceae</taxon>
        <taxon>Halomarina</taxon>
    </lineage>
</organism>
<dbReference type="Gene3D" id="2.60.40.1180">
    <property type="entry name" value="Golgi alpha-mannosidase II"/>
    <property type="match status" value="1"/>
</dbReference>
<dbReference type="Pfam" id="PF08533">
    <property type="entry name" value="Glyco_hydro_42C"/>
    <property type="match status" value="1"/>
</dbReference>
<feature type="region of interest" description="Disordered" evidence="1">
    <location>
        <begin position="1"/>
        <end position="66"/>
    </location>
</feature>
<dbReference type="EMBL" id="JBHSXM010000002">
    <property type="protein sequence ID" value="MFC6837927.1"/>
    <property type="molecule type" value="Genomic_DNA"/>
</dbReference>
<reference evidence="3 4" key="1">
    <citation type="journal article" date="2019" name="Int. J. Syst. Evol. Microbiol.">
        <title>The Global Catalogue of Microorganisms (GCM) 10K type strain sequencing project: providing services to taxonomists for standard genome sequencing and annotation.</title>
        <authorList>
            <consortium name="The Broad Institute Genomics Platform"/>
            <consortium name="The Broad Institute Genome Sequencing Center for Infectious Disease"/>
            <person name="Wu L."/>
            <person name="Ma J."/>
        </authorList>
    </citation>
    <scope>NUCLEOTIDE SEQUENCE [LARGE SCALE GENOMIC DNA]</scope>
    <source>
        <strain evidence="3 4">PSRA2</strain>
    </source>
</reference>
<dbReference type="PANTHER" id="PTHR10357">
    <property type="entry name" value="ALPHA-AMYLASE FAMILY MEMBER"/>
    <property type="match status" value="1"/>
</dbReference>
<comment type="caution">
    <text evidence="3">The sequence shown here is derived from an EMBL/GenBank/DDBJ whole genome shotgun (WGS) entry which is preliminary data.</text>
</comment>
<proteinExistence type="predicted"/>
<dbReference type="AlphaFoldDB" id="A0ABD5UFE2"/>
<keyword evidence="4" id="KW-1185">Reference proteome</keyword>
<feature type="domain" description="Glycosyl hydrolase family 13 catalytic" evidence="2">
    <location>
        <begin position="301"/>
        <end position="629"/>
    </location>
</feature>
<dbReference type="SMART" id="SM00642">
    <property type="entry name" value="Aamy"/>
    <property type="match status" value="1"/>
</dbReference>
<dbReference type="InterPro" id="IPR017853">
    <property type="entry name" value="GH"/>
</dbReference>
<dbReference type="Pfam" id="PF00128">
    <property type="entry name" value="Alpha-amylase"/>
    <property type="match status" value="2"/>
</dbReference>
<evidence type="ECO:0000313" key="3">
    <source>
        <dbReference type="EMBL" id="MFC6837927.1"/>
    </source>
</evidence>
<dbReference type="SUPFAM" id="SSF51445">
    <property type="entry name" value="(Trans)glycosidases"/>
    <property type="match status" value="1"/>
</dbReference>
<gene>
    <name evidence="3" type="ORF">ACFQHK_15700</name>
</gene>
<dbReference type="RefSeq" id="WP_304449646.1">
    <property type="nucleotide sequence ID" value="NZ_JARRAH010000002.1"/>
</dbReference>
<name>A0ABD5UFE2_9EURY</name>
<dbReference type="InterPro" id="IPR006047">
    <property type="entry name" value="GH13_cat_dom"/>
</dbReference>
<dbReference type="InterPro" id="IPR013780">
    <property type="entry name" value="Glyco_hydro_b"/>
</dbReference>
<accession>A0ABD5UFE2</accession>
<evidence type="ECO:0000256" key="1">
    <source>
        <dbReference type="SAM" id="MobiDB-lite"/>
    </source>
</evidence>
<evidence type="ECO:0000259" key="2">
    <source>
        <dbReference type="SMART" id="SM00642"/>
    </source>
</evidence>
<dbReference type="Gene3D" id="3.20.20.80">
    <property type="entry name" value="Glycosidases"/>
    <property type="match status" value="1"/>
</dbReference>
<keyword evidence="3" id="KW-0378">Hydrolase</keyword>